<sequence length="48" mass="5318">YSPQHDHPQRIEAVAKMFEKYNADVSFSGKVKLTDSIGAAVVRGIRLS</sequence>
<protein>
    <submittedName>
        <fullName evidence="1">Uncharacterized protein</fullName>
    </submittedName>
</protein>
<dbReference type="AlphaFoldDB" id="A0A382R8M6"/>
<feature type="non-terminal residue" evidence="1">
    <location>
        <position position="1"/>
    </location>
</feature>
<gene>
    <name evidence="1" type="ORF">METZ01_LOCUS346880</name>
</gene>
<dbReference type="EMBL" id="UINC01119890">
    <property type="protein sequence ID" value="SVC94026.1"/>
    <property type="molecule type" value="Genomic_DNA"/>
</dbReference>
<evidence type="ECO:0000313" key="1">
    <source>
        <dbReference type="EMBL" id="SVC94026.1"/>
    </source>
</evidence>
<reference evidence="1" key="1">
    <citation type="submission" date="2018-05" db="EMBL/GenBank/DDBJ databases">
        <authorList>
            <person name="Lanie J.A."/>
            <person name="Ng W.-L."/>
            <person name="Kazmierczak K.M."/>
            <person name="Andrzejewski T.M."/>
            <person name="Davidsen T.M."/>
            <person name="Wayne K.J."/>
            <person name="Tettelin H."/>
            <person name="Glass J.I."/>
            <person name="Rusch D."/>
            <person name="Podicherti R."/>
            <person name="Tsui H.-C.T."/>
            <person name="Winkler M.E."/>
        </authorList>
    </citation>
    <scope>NUCLEOTIDE SEQUENCE</scope>
</reference>
<accession>A0A382R8M6</accession>
<name>A0A382R8M6_9ZZZZ</name>
<organism evidence="1">
    <name type="scientific">marine metagenome</name>
    <dbReference type="NCBI Taxonomy" id="408172"/>
    <lineage>
        <taxon>unclassified sequences</taxon>
        <taxon>metagenomes</taxon>
        <taxon>ecological metagenomes</taxon>
    </lineage>
</organism>
<proteinExistence type="predicted"/>